<comment type="similarity">
    <text evidence="2">Belongs to the FAD-binding monooxygenase family.</text>
</comment>
<organism evidence="9 10">
    <name type="scientific">Actinomadura algeriensis</name>
    <dbReference type="NCBI Taxonomy" id="1679523"/>
    <lineage>
        <taxon>Bacteria</taxon>
        <taxon>Bacillati</taxon>
        <taxon>Actinomycetota</taxon>
        <taxon>Actinomycetes</taxon>
        <taxon>Streptosporangiales</taxon>
        <taxon>Thermomonosporaceae</taxon>
        <taxon>Actinomadura</taxon>
    </lineage>
</organism>
<comment type="caution">
    <text evidence="9">The sequence shown here is derived from an EMBL/GenBank/DDBJ whole genome shotgun (WGS) entry which is preliminary data.</text>
</comment>
<accession>A0ABR9K2A8</accession>
<sequence>MSMPPERNSRPAPPPGDLDVLVVGAGFAGLYALYRLRETGHRVHAVEAAGGVGGVWYWNRYPGARCDIESVDYCYSFSDELVKEWDWTERYPAQPEILAYLNHVADRFALRRDITFDTRITALTFDEAADRWTARTAYGDLVSARHVIMATGQLSVARLPDIPGIDDFAGPVHHTGDWPHEGVDVAGKRVGVVGTGSSGVQAIPRIAEQAGHLTVFQRTPHYVVPARNRPLDPAYAAELKTRFEEYREQARNHPGGTHRVLREELAKEATPEEIRTTLEEYWAKGGPDILASFKDLTTDLEANEKAAEFVRGKIRELVRDPAVAEALSPRGYPFGSKRLVLEIGYYDALNRDDVRLVDTLAAPIERITAEGVVIRGTEDGREELHELDVLMFATGFDALTGALLKIDIQGRDGLGLREKWAAGPRTYLGLSTHGFPNMFFMAGPGSPSVLSNVVVSIEQHVEWVTEHIEHLRANGLTRSEADLDQEDAWVEHVNDVAAQTLYPTGNSWYLGANVPGKPRVFMPYLGGVGHYRQVCAEVAANGYRGFTLS</sequence>
<proteinExistence type="inferred from homology"/>
<evidence type="ECO:0000256" key="2">
    <source>
        <dbReference type="ARBA" id="ARBA00010139"/>
    </source>
</evidence>
<gene>
    <name evidence="9" type="ORF">H4W34_006822</name>
</gene>
<evidence type="ECO:0000256" key="4">
    <source>
        <dbReference type="ARBA" id="ARBA00022827"/>
    </source>
</evidence>
<reference evidence="9 10" key="1">
    <citation type="submission" date="2020-10" db="EMBL/GenBank/DDBJ databases">
        <title>Sequencing the genomes of 1000 actinobacteria strains.</title>
        <authorList>
            <person name="Klenk H.-P."/>
        </authorList>
    </citation>
    <scope>NUCLEOTIDE SEQUENCE [LARGE SCALE GENOMIC DNA]</scope>
    <source>
        <strain evidence="9 10">DSM 46744</strain>
    </source>
</reference>
<evidence type="ECO:0000259" key="8">
    <source>
        <dbReference type="Pfam" id="PF07992"/>
    </source>
</evidence>
<protein>
    <submittedName>
        <fullName evidence="9">Cyclohexanone monooxygenase/phenylacetone monooxygenase</fullName>
        <ecNumber evidence="9">1.14.13.22</ecNumber>
        <ecNumber evidence="9">1.14.13.92</ecNumber>
    </submittedName>
</protein>
<dbReference type="PANTHER" id="PTHR43098">
    <property type="entry name" value="L-ORNITHINE N(5)-MONOOXYGENASE-RELATED"/>
    <property type="match status" value="1"/>
</dbReference>
<evidence type="ECO:0000256" key="6">
    <source>
        <dbReference type="ARBA" id="ARBA00023002"/>
    </source>
</evidence>
<dbReference type="SUPFAM" id="SSF51905">
    <property type="entry name" value="FAD/NAD(P)-binding domain"/>
    <property type="match status" value="2"/>
</dbReference>
<evidence type="ECO:0000256" key="1">
    <source>
        <dbReference type="ARBA" id="ARBA00001974"/>
    </source>
</evidence>
<dbReference type="Pfam" id="PF07992">
    <property type="entry name" value="Pyr_redox_2"/>
    <property type="match status" value="1"/>
</dbReference>
<keyword evidence="7 9" id="KW-0503">Monooxygenase</keyword>
<keyword evidence="3" id="KW-0285">Flavoprotein</keyword>
<dbReference type="PRINTS" id="PR00411">
    <property type="entry name" value="PNDRDTASEI"/>
</dbReference>
<comment type="cofactor">
    <cofactor evidence="1">
        <name>FAD</name>
        <dbReference type="ChEBI" id="CHEBI:57692"/>
    </cofactor>
</comment>
<keyword evidence="4" id="KW-0274">FAD</keyword>
<feature type="domain" description="FAD/NAD(P)-binding" evidence="8">
    <location>
        <begin position="19"/>
        <end position="240"/>
    </location>
</feature>
<dbReference type="EMBL" id="JADBDZ010000001">
    <property type="protein sequence ID" value="MBE1536989.1"/>
    <property type="molecule type" value="Genomic_DNA"/>
</dbReference>
<keyword evidence="6 9" id="KW-0560">Oxidoreductase</keyword>
<dbReference type="Gene3D" id="3.50.50.60">
    <property type="entry name" value="FAD/NAD(P)-binding domain"/>
    <property type="match status" value="2"/>
</dbReference>
<keyword evidence="5" id="KW-0521">NADP</keyword>
<dbReference type="GO" id="GO:0018667">
    <property type="term" value="F:cyclohexanone monooxygenase activity"/>
    <property type="evidence" value="ECO:0007669"/>
    <property type="project" value="UniProtKB-EC"/>
</dbReference>
<dbReference type="InterPro" id="IPR023753">
    <property type="entry name" value="FAD/NAD-binding_dom"/>
</dbReference>
<evidence type="ECO:0000313" key="9">
    <source>
        <dbReference type="EMBL" id="MBE1536989.1"/>
    </source>
</evidence>
<evidence type="ECO:0000256" key="5">
    <source>
        <dbReference type="ARBA" id="ARBA00022857"/>
    </source>
</evidence>
<dbReference type="Proteomes" id="UP000627838">
    <property type="component" value="Unassembled WGS sequence"/>
</dbReference>
<evidence type="ECO:0000256" key="3">
    <source>
        <dbReference type="ARBA" id="ARBA00022630"/>
    </source>
</evidence>
<evidence type="ECO:0000313" key="10">
    <source>
        <dbReference type="Proteomes" id="UP000627838"/>
    </source>
</evidence>
<dbReference type="GO" id="GO:0033776">
    <property type="term" value="F:phenylacetone monooxygenase activity"/>
    <property type="evidence" value="ECO:0007669"/>
    <property type="project" value="UniProtKB-EC"/>
</dbReference>
<dbReference type="PANTHER" id="PTHR43098:SF3">
    <property type="entry name" value="L-ORNITHINE N(5)-MONOOXYGENASE-RELATED"/>
    <property type="match status" value="1"/>
</dbReference>
<evidence type="ECO:0000256" key="7">
    <source>
        <dbReference type="ARBA" id="ARBA00023033"/>
    </source>
</evidence>
<keyword evidence="10" id="KW-1185">Reference proteome</keyword>
<dbReference type="EC" id="1.14.13.92" evidence="9"/>
<dbReference type="InterPro" id="IPR050775">
    <property type="entry name" value="FAD-binding_Monooxygenases"/>
</dbReference>
<dbReference type="EC" id="1.14.13.22" evidence="9"/>
<name>A0ABR9K2A8_9ACTN</name>
<dbReference type="InterPro" id="IPR036188">
    <property type="entry name" value="FAD/NAD-bd_sf"/>
</dbReference>